<sequence>MSRPSMLIVMTALTSETPSFCMRCALQALHGPGCWASFLGGTTSSALCRMSLHNLTCLLHYFSCSLIEQLLGFEGSTTLHDDRLSRDFVKFLNQVGEGKHVCRIEMPRYNRPLQS</sequence>
<name>A0AAE0JRN5_9PEZI</name>
<dbReference type="Proteomes" id="UP001287356">
    <property type="component" value="Unassembled WGS sequence"/>
</dbReference>
<dbReference type="AlphaFoldDB" id="A0AAE0JRN5"/>
<reference evidence="1" key="2">
    <citation type="submission" date="2023-06" db="EMBL/GenBank/DDBJ databases">
        <authorList>
            <consortium name="Lawrence Berkeley National Laboratory"/>
            <person name="Haridas S."/>
            <person name="Hensen N."/>
            <person name="Bonometti L."/>
            <person name="Westerberg I."/>
            <person name="Brannstrom I.O."/>
            <person name="Guillou S."/>
            <person name="Cros-Aarteil S."/>
            <person name="Calhoun S."/>
            <person name="Kuo A."/>
            <person name="Mondo S."/>
            <person name="Pangilinan J."/>
            <person name="Riley R."/>
            <person name="Labutti K."/>
            <person name="Andreopoulos B."/>
            <person name="Lipzen A."/>
            <person name="Chen C."/>
            <person name="Yanf M."/>
            <person name="Daum C."/>
            <person name="Ng V."/>
            <person name="Clum A."/>
            <person name="Steindorff A."/>
            <person name="Ohm R."/>
            <person name="Martin F."/>
            <person name="Silar P."/>
            <person name="Natvig D."/>
            <person name="Lalanne C."/>
            <person name="Gautier V."/>
            <person name="Ament-Velasquez S.L."/>
            <person name="Kruys A."/>
            <person name="Hutchinson M.I."/>
            <person name="Powell A.J."/>
            <person name="Barry K."/>
            <person name="Miller A.N."/>
            <person name="Grigoriev I.V."/>
            <person name="Debuchy R."/>
            <person name="Gladieux P."/>
            <person name="Thoren M.H."/>
            <person name="Johannesson H."/>
        </authorList>
    </citation>
    <scope>NUCLEOTIDE SEQUENCE</scope>
    <source>
        <strain evidence="1">CBS 958.72</strain>
    </source>
</reference>
<evidence type="ECO:0000313" key="2">
    <source>
        <dbReference type="Proteomes" id="UP001287356"/>
    </source>
</evidence>
<reference evidence="1" key="1">
    <citation type="journal article" date="2023" name="Mol. Phylogenet. Evol.">
        <title>Genome-scale phylogeny and comparative genomics of the fungal order Sordariales.</title>
        <authorList>
            <person name="Hensen N."/>
            <person name="Bonometti L."/>
            <person name="Westerberg I."/>
            <person name="Brannstrom I.O."/>
            <person name="Guillou S."/>
            <person name="Cros-Aarteil S."/>
            <person name="Calhoun S."/>
            <person name="Haridas S."/>
            <person name="Kuo A."/>
            <person name="Mondo S."/>
            <person name="Pangilinan J."/>
            <person name="Riley R."/>
            <person name="LaButti K."/>
            <person name="Andreopoulos B."/>
            <person name="Lipzen A."/>
            <person name="Chen C."/>
            <person name="Yan M."/>
            <person name="Daum C."/>
            <person name="Ng V."/>
            <person name="Clum A."/>
            <person name="Steindorff A."/>
            <person name="Ohm R.A."/>
            <person name="Martin F."/>
            <person name="Silar P."/>
            <person name="Natvig D.O."/>
            <person name="Lalanne C."/>
            <person name="Gautier V."/>
            <person name="Ament-Velasquez S.L."/>
            <person name="Kruys A."/>
            <person name="Hutchinson M.I."/>
            <person name="Powell A.J."/>
            <person name="Barry K."/>
            <person name="Miller A.N."/>
            <person name="Grigoriev I.V."/>
            <person name="Debuchy R."/>
            <person name="Gladieux P."/>
            <person name="Hiltunen Thoren M."/>
            <person name="Johannesson H."/>
        </authorList>
    </citation>
    <scope>NUCLEOTIDE SEQUENCE</scope>
    <source>
        <strain evidence="1">CBS 958.72</strain>
    </source>
</reference>
<organism evidence="1 2">
    <name type="scientific">Lasiosphaeria ovina</name>
    <dbReference type="NCBI Taxonomy" id="92902"/>
    <lineage>
        <taxon>Eukaryota</taxon>
        <taxon>Fungi</taxon>
        <taxon>Dikarya</taxon>
        <taxon>Ascomycota</taxon>
        <taxon>Pezizomycotina</taxon>
        <taxon>Sordariomycetes</taxon>
        <taxon>Sordariomycetidae</taxon>
        <taxon>Sordariales</taxon>
        <taxon>Lasiosphaeriaceae</taxon>
        <taxon>Lasiosphaeria</taxon>
    </lineage>
</organism>
<accession>A0AAE0JRN5</accession>
<dbReference type="EMBL" id="JAULSN010000016">
    <property type="protein sequence ID" value="KAK3358462.1"/>
    <property type="molecule type" value="Genomic_DNA"/>
</dbReference>
<evidence type="ECO:0000313" key="1">
    <source>
        <dbReference type="EMBL" id="KAK3358462.1"/>
    </source>
</evidence>
<comment type="caution">
    <text evidence="1">The sequence shown here is derived from an EMBL/GenBank/DDBJ whole genome shotgun (WGS) entry which is preliminary data.</text>
</comment>
<gene>
    <name evidence="1" type="ORF">B0T24DRAFT_644414</name>
</gene>
<keyword evidence="2" id="KW-1185">Reference proteome</keyword>
<proteinExistence type="predicted"/>
<protein>
    <submittedName>
        <fullName evidence="1">Uncharacterized protein</fullName>
    </submittedName>
</protein>